<dbReference type="NCBIfam" id="NF047353">
    <property type="entry name" value="tube_lmo2291"/>
    <property type="match status" value="1"/>
</dbReference>
<keyword evidence="2" id="KW-1185">Reference proteome</keyword>
<gene>
    <name evidence="1" type="ORF">SAMN02745248_02404</name>
</gene>
<reference evidence="1 2" key="1">
    <citation type="submission" date="2016-11" db="EMBL/GenBank/DDBJ databases">
        <authorList>
            <person name="Jaros S."/>
            <person name="Januszkiewicz K."/>
            <person name="Wedrychowicz H."/>
        </authorList>
    </citation>
    <scope>NUCLEOTIDE SEQUENCE [LARGE SCALE GENOMIC DNA]</scope>
    <source>
        <strain evidence="1 2">DSM 3090</strain>
    </source>
</reference>
<evidence type="ECO:0000313" key="1">
    <source>
        <dbReference type="EMBL" id="SHK37929.1"/>
    </source>
</evidence>
<evidence type="ECO:0008006" key="3">
    <source>
        <dbReference type="Google" id="ProtNLM"/>
    </source>
</evidence>
<proteinExistence type="predicted"/>
<dbReference type="RefSeq" id="WP_072904319.1">
    <property type="nucleotide sequence ID" value="NZ_FRAD01000025.1"/>
</dbReference>
<dbReference type="Proteomes" id="UP000183952">
    <property type="component" value="Unassembled WGS sequence"/>
</dbReference>
<dbReference type="STRING" id="1121331.SAMN02745248_02404"/>
<organism evidence="1 2">
    <name type="scientific">Hathewaya proteolytica DSM 3090</name>
    <dbReference type="NCBI Taxonomy" id="1121331"/>
    <lineage>
        <taxon>Bacteria</taxon>
        <taxon>Bacillati</taxon>
        <taxon>Bacillota</taxon>
        <taxon>Clostridia</taxon>
        <taxon>Eubacteriales</taxon>
        <taxon>Clostridiaceae</taxon>
        <taxon>Hathewaya</taxon>
    </lineage>
</organism>
<name>A0A1M6S034_9CLOT</name>
<protein>
    <recommendedName>
        <fullName evidence="3">Phage tail tube protein</fullName>
    </recommendedName>
</protein>
<dbReference type="EMBL" id="FRAD01000025">
    <property type="protein sequence ID" value="SHK37929.1"/>
    <property type="molecule type" value="Genomic_DNA"/>
</dbReference>
<dbReference type="OrthoDB" id="2043960at2"/>
<evidence type="ECO:0000313" key="2">
    <source>
        <dbReference type="Proteomes" id="UP000183952"/>
    </source>
</evidence>
<dbReference type="AlphaFoldDB" id="A0A1M6S034"/>
<sequence length="149" mass="15909">MATITTGVYPVFNNKFKIGTKGLASVEPTDMVTIAELETFSVSIDTNVEEWTPMTAEGWISRLATGKGFSISLSGKRCVGDAGNDYVAGLMFKTGRDLSTKFEWEFPTGTKVTFNCIVNISSAGGDSTNVEGLEFEVMSDGKPTVTPGV</sequence>
<accession>A0A1M6S034</accession>